<sequence>MTPDIWISTTTSDITFENNTPGSHWQLVGTIDMAQEKDLAKHIRALLNLGGSTSWTSGFYLSGDPENRWVQTAKQDPAGQPPFWIAITPWGRMGPTIQNAVETYFVSNEMASATKSLTRRAPQPHPGRAVKPVMIGIKLKRHEEGLFISRVNR</sequence>
<comment type="caution">
    <text evidence="1">The sequence shown here is derived from an EMBL/GenBank/DDBJ whole genome shotgun (WGS) entry which is preliminary data.</text>
</comment>
<keyword evidence="2" id="KW-1185">Reference proteome</keyword>
<evidence type="ECO:0000313" key="2">
    <source>
        <dbReference type="Proteomes" id="UP001558474"/>
    </source>
</evidence>
<dbReference type="RefSeq" id="WP_368573243.1">
    <property type="nucleotide sequence ID" value="NZ_JBDLOU010000028.1"/>
</dbReference>
<name>A0ABV3VHI6_9MYCO</name>
<gene>
    <name evidence="1" type="ORF">ABFW12_15165</name>
</gene>
<proteinExistence type="predicted"/>
<accession>A0ABV3VHI6</accession>
<dbReference type="EMBL" id="JBDLOU010000028">
    <property type="protein sequence ID" value="MEX3739572.1"/>
    <property type="molecule type" value="Genomic_DNA"/>
</dbReference>
<dbReference type="Proteomes" id="UP001558474">
    <property type="component" value="Unassembled WGS sequence"/>
</dbReference>
<reference evidence="1 2" key="1">
    <citation type="submission" date="2024-04" db="EMBL/GenBank/DDBJ databases">
        <title>Genomic Markers of Mycobacteria.</title>
        <authorList>
            <person name="Soliman M.S."/>
            <person name="Elkholy A."/>
            <person name="Soliman N.S."/>
            <person name="Abbas A."/>
            <person name="Khayrat S."/>
            <person name="Shawky S."/>
        </authorList>
    </citation>
    <scope>NUCLEOTIDE SEQUENCE [LARGE SCALE GENOMIC DNA]</scope>
    <source>
        <strain evidence="1 2">Egy-CU-AM5</strain>
    </source>
</reference>
<organism evidence="1 2">
    <name type="scientific">Mycolicibacterium porcinum</name>
    <dbReference type="NCBI Taxonomy" id="39693"/>
    <lineage>
        <taxon>Bacteria</taxon>
        <taxon>Bacillati</taxon>
        <taxon>Actinomycetota</taxon>
        <taxon>Actinomycetes</taxon>
        <taxon>Mycobacteriales</taxon>
        <taxon>Mycobacteriaceae</taxon>
        <taxon>Mycolicibacterium</taxon>
    </lineage>
</organism>
<protein>
    <submittedName>
        <fullName evidence="1">Uncharacterized protein</fullName>
    </submittedName>
</protein>
<evidence type="ECO:0000313" key="1">
    <source>
        <dbReference type="EMBL" id="MEX3739572.1"/>
    </source>
</evidence>